<evidence type="ECO:0000313" key="1">
    <source>
        <dbReference type="EMBL" id="KAI0084699.1"/>
    </source>
</evidence>
<name>A0ACB8TS99_9APHY</name>
<feature type="non-terminal residue" evidence="1">
    <location>
        <position position="90"/>
    </location>
</feature>
<sequence length="90" mass="10357">MLKVLHPSQRRVVVPIGPRIPIADNPSENPRYCRLMLMLFKPWRSVCDLKDNCTSWQVAFASFIETAPDVVKALINNMQILHECRTASYD</sequence>
<reference evidence="1" key="1">
    <citation type="journal article" date="2021" name="Environ. Microbiol.">
        <title>Gene family expansions and transcriptome signatures uncover fungal adaptations to wood decay.</title>
        <authorList>
            <person name="Hage H."/>
            <person name="Miyauchi S."/>
            <person name="Viragh M."/>
            <person name="Drula E."/>
            <person name="Min B."/>
            <person name="Chaduli D."/>
            <person name="Navarro D."/>
            <person name="Favel A."/>
            <person name="Norest M."/>
            <person name="Lesage-Meessen L."/>
            <person name="Balint B."/>
            <person name="Merenyi Z."/>
            <person name="de Eugenio L."/>
            <person name="Morin E."/>
            <person name="Martinez A.T."/>
            <person name="Baldrian P."/>
            <person name="Stursova M."/>
            <person name="Martinez M.J."/>
            <person name="Novotny C."/>
            <person name="Magnuson J.K."/>
            <person name="Spatafora J.W."/>
            <person name="Maurice S."/>
            <person name="Pangilinan J."/>
            <person name="Andreopoulos W."/>
            <person name="LaButti K."/>
            <person name="Hundley H."/>
            <person name="Na H."/>
            <person name="Kuo A."/>
            <person name="Barry K."/>
            <person name="Lipzen A."/>
            <person name="Henrissat B."/>
            <person name="Riley R."/>
            <person name="Ahrendt S."/>
            <person name="Nagy L.G."/>
            <person name="Grigoriev I.V."/>
            <person name="Martin F."/>
            <person name="Rosso M.N."/>
        </authorList>
    </citation>
    <scope>NUCLEOTIDE SEQUENCE</scope>
    <source>
        <strain evidence="1">CBS 384.51</strain>
    </source>
</reference>
<protein>
    <submittedName>
        <fullName evidence="1">Uncharacterized protein</fullName>
    </submittedName>
</protein>
<organism evidence="1 2">
    <name type="scientific">Irpex rosettiformis</name>
    <dbReference type="NCBI Taxonomy" id="378272"/>
    <lineage>
        <taxon>Eukaryota</taxon>
        <taxon>Fungi</taxon>
        <taxon>Dikarya</taxon>
        <taxon>Basidiomycota</taxon>
        <taxon>Agaricomycotina</taxon>
        <taxon>Agaricomycetes</taxon>
        <taxon>Polyporales</taxon>
        <taxon>Irpicaceae</taxon>
        <taxon>Irpex</taxon>
    </lineage>
</organism>
<dbReference type="EMBL" id="MU274939">
    <property type="protein sequence ID" value="KAI0084699.1"/>
    <property type="molecule type" value="Genomic_DNA"/>
</dbReference>
<evidence type="ECO:0000313" key="2">
    <source>
        <dbReference type="Proteomes" id="UP001055072"/>
    </source>
</evidence>
<comment type="caution">
    <text evidence="1">The sequence shown here is derived from an EMBL/GenBank/DDBJ whole genome shotgun (WGS) entry which is preliminary data.</text>
</comment>
<accession>A0ACB8TS99</accession>
<dbReference type="Proteomes" id="UP001055072">
    <property type="component" value="Unassembled WGS sequence"/>
</dbReference>
<proteinExistence type="predicted"/>
<keyword evidence="2" id="KW-1185">Reference proteome</keyword>
<gene>
    <name evidence="1" type="ORF">BDY19DRAFT_897951</name>
</gene>